<dbReference type="CTD" id="38428"/>
<dbReference type="OrthoDB" id="285802at2759"/>
<dbReference type="InterPro" id="IPR039361">
    <property type="entry name" value="Cyclin"/>
</dbReference>
<dbReference type="AlphaFoldDB" id="A0A7E5WEY4"/>
<keyword evidence="1" id="KW-0195">Cyclin</keyword>
<evidence type="ECO:0000259" key="3">
    <source>
        <dbReference type="SMART" id="SM00385"/>
    </source>
</evidence>
<comment type="similarity">
    <text evidence="1">Belongs to the cyclin family.</text>
</comment>
<dbReference type="InterPro" id="IPR013763">
    <property type="entry name" value="Cyclin-like_dom"/>
</dbReference>
<dbReference type="InterPro" id="IPR006671">
    <property type="entry name" value="Cyclin_N"/>
</dbReference>
<dbReference type="Gene3D" id="1.10.472.10">
    <property type="entry name" value="Cyclin-like"/>
    <property type="match status" value="2"/>
</dbReference>
<feature type="compositionally biased region" description="Low complexity" evidence="2">
    <location>
        <begin position="233"/>
        <end position="244"/>
    </location>
</feature>
<dbReference type="GeneID" id="113502078"/>
<evidence type="ECO:0000256" key="2">
    <source>
        <dbReference type="SAM" id="MobiDB-lite"/>
    </source>
</evidence>
<dbReference type="SMART" id="SM00385">
    <property type="entry name" value="CYCLIN"/>
    <property type="match status" value="1"/>
</dbReference>
<feature type="region of interest" description="Disordered" evidence="2">
    <location>
        <begin position="223"/>
        <end position="250"/>
    </location>
</feature>
<dbReference type="InParanoid" id="A0A7E5WEY4"/>
<gene>
    <name evidence="5" type="primary">LOC113502078</name>
</gene>
<dbReference type="KEGG" id="tnl:113502078"/>
<dbReference type="SUPFAM" id="SSF47954">
    <property type="entry name" value="Cyclin-like"/>
    <property type="match status" value="1"/>
</dbReference>
<organism evidence="4 5">
    <name type="scientific">Trichoplusia ni</name>
    <name type="common">Cabbage looper</name>
    <dbReference type="NCBI Taxonomy" id="7111"/>
    <lineage>
        <taxon>Eukaryota</taxon>
        <taxon>Metazoa</taxon>
        <taxon>Ecdysozoa</taxon>
        <taxon>Arthropoda</taxon>
        <taxon>Hexapoda</taxon>
        <taxon>Insecta</taxon>
        <taxon>Pterygota</taxon>
        <taxon>Neoptera</taxon>
        <taxon>Endopterygota</taxon>
        <taxon>Lepidoptera</taxon>
        <taxon>Glossata</taxon>
        <taxon>Ditrysia</taxon>
        <taxon>Noctuoidea</taxon>
        <taxon>Noctuidae</taxon>
        <taxon>Plusiinae</taxon>
        <taxon>Trichoplusia</taxon>
    </lineage>
</organism>
<dbReference type="Pfam" id="PF00134">
    <property type="entry name" value="Cyclin_N"/>
    <property type="match status" value="1"/>
</dbReference>
<proteinExistence type="inferred from homology"/>
<evidence type="ECO:0000313" key="4">
    <source>
        <dbReference type="Proteomes" id="UP000322000"/>
    </source>
</evidence>
<protein>
    <submittedName>
        <fullName evidence="5">Cyclin-J-like</fullName>
    </submittedName>
</protein>
<evidence type="ECO:0000256" key="1">
    <source>
        <dbReference type="RuleBase" id="RU000383"/>
    </source>
</evidence>
<reference evidence="5" key="1">
    <citation type="submission" date="2025-08" db="UniProtKB">
        <authorList>
            <consortium name="RefSeq"/>
        </authorList>
    </citation>
    <scope>IDENTIFICATION</scope>
</reference>
<keyword evidence="4" id="KW-1185">Reference proteome</keyword>
<dbReference type="InterPro" id="IPR036915">
    <property type="entry name" value="Cyclin-like_sf"/>
</dbReference>
<dbReference type="PANTHER" id="PTHR10177">
    <property type="entry name" value="CYCLINS"/>
    <property type="match status" value="1"/>
</dbReference>
<dbReference type="RefSeq" id="XP_026739260.1">
    <property type="nucleotide sequence ID" value="XM_026883459.1"/>
</dbReference>
<feature type="non-terminal residue" evidence="5">
    <location>
        <position position="1"/>
    </location>
</feature>
<dbReference type="FunCoup" id="A0A7E5WEY4">
    <property type="interactions" value="236"/>
</dbReference>
<sequence length="340" mass="38068">FPFQLEFRGSLVQQLRDVTKKLGLSIATLHSAVAQLDLFMDSHRLRADRLTHVALACLSLAAKSEEKFSRAPTLKTLSKISGVQLCGKTFRQLEWMVGQHVRWRLLAPTPVTYAALLAQYVVTDSDLTTRHPKFVRRFKRDGAKLLEAYLDLTLSDVRLKVVECVDVGCACVACARAELGLAAWPAWLAARAARQPAAVAPLARLLQRMMQIMKSRETSVESEIDQGYSSARTSPNQTPSTSPSFHVERRPDGNYTVLDLEESNTQSITQPYTLPTAVDMTLQRVNTATDYRYCRSRRLVDASLEVQPSTSVAVKRGIDTNVDIERKRYRLASQMSQVLL</sequence>
<feature type="domain" description="Cyclin-like" evidence="3">
    <location>
        <begin position="13"/>
        <end position="99"/>
    </location>
</feature>
<accession>A0A7E5WEY4</accession>
<dbReference type="Proteomes" id="UP000322000">
    <property type="component" value="Chromosome 16"/>
</dbReference>
<evidence type="ECO:0000313" key="5">
    <source>
        <dbReference type="RefSeq" id="XP_026739260.1"/>
    </source>
</evidence>
<name>A0A7E5WEY4_TRINI</name>